<keyword evidence="4" id="KW-0862">Zinc</keyword>
<evidence type="ECO:0000259" key="11">
    <source>
        <dbReference type="PROSITE" id="PS50811"/>
    </source>
</evidence>
<keyword evidence="13" id="KW-1185">Reference proteome</keyword>
<feature type="region of interest" description="Disordered" evidence="10">
    <location>
        <begin position="410"/>
        <end position="431"/>
    </location>
</feature>
<keyword evidence="3" id="KW-0677">Repeat</keyword>
<dbReference type="Proteomes" id="UP001153076">
    <property type="component" value="Unassembled WGS sequence"/>
</dbReference>
<feature type="domain" description="WRKY" evidence="11">
    <location>
        <begin position="532"/>
        <end position="597"/>
    </location>
</feature>
<comment type="caution">
    <text evidence="12">The sequence shown here is derived from an EMBL/GenBank/DDBJ whole genome shotgun (WGS) entry which is preliminary data.</text>
</comment>
<evidence type="ECO:0000256" key="3">
    <source>
        <dbReference type="ARBA" id="ARBA00022737"/>
    </source>
</evidence>
<feature type="domain" description="WRKY" evidence="11">
    <location>
        <begin position="314"/>
        <end position="378"/>
    </location>
</feature>
<protein>
    <recommendedName>
        <fullName evidence="11">WRKY domain-containing protein</fullName>
    </recommendedName>
</protein>
<feature type="region of interest" description="Disordered" evidence="10">
    <location>
        <begin position="480"/>
        <end position="505"/>
    </location>
</feature>
<feature type="region of interest" description="Disordered" evidence="10">
    <location>
        <begin position="745"/>
        <end position="764"/>
    </location>
</feature>
<dbReference type="Pfam" id="PF03106">
    <property type="entry name" value="WRKY"/>
    <property type="match status" value="2"/>
</dbReference>
<feature type="compositionally biased region" description="Basic and acidic residues" evidence="10">
    <location>
        <begin position="745"/>
        <end position="760"/>
    </location>
</feature>
<dbReference type="PANTHER" id="PTHR31221:SF126">
    <property type="entry name" value="WRKY DOMAIN-CONTAINING PROTEIN"/>
    <property type="match status" value="1"/>
</dbReference>
<dbReference type="PANTHER" id="PTHR31221">
    <property type="entry name" value="WRKY TRANSCRIPTION FACTOR PROTEIN 1-RELATED"/>
    <property type="match status" value="1"/>
</dbReference>
<keyword evidence="7" id="KW-0804">Transcription</keyword>
<gene>
    <name evidence="12" type="ORF">Cgig2_030681</name>
</gene>
<feature type="region of interest" description="Disordered" evidence="10">
    <location>
        <begin position="100"/>
        <end position="186"/>
    </location>
</feature>
<dbReference type="SUPFAM" id="SSF118290">
    <property type="entry name" value="WRKY DNA-binding domain"/>
    <property type="match status" value="2"/>
</dbReference>
<keyword evidence="5" id="KW-0805">Transcription regulation</keyword>
<evidence type="ECO:0000313" key="13">
    <source>
        <dbReference type="Proteomes" id="UP001153076"/>
    </source>
</evidence>
<evidence type="ECO:0000313" key="12">
    <source>
        <dbReference type="EMBL" id="KAJ8424473.1"/>
    </source>
</evidence>
<evidence type="ECO:0000256" key="10">
    <source>
        <dbReference type="SAM" id="MobiDB-lite"/>
    </source>
</evidence>
<reference evidence="12" key="1">
    <citation type="submission" date="2022-04" db="EMBL/GenBank/DDBJ databases">
        <title>Carnegiea gigantea Genome sequencing and assembly v2.</title>
        <authorList>
            <person name="Copetti D."/>
            <person name="Sanderson M.J."/>
            <person name="Burquez A."/>
            <person name="Wojciechowski M.F."/>
        </authorList>
    </citation>
    <scope>NUCLEOTIDE SEQUENCE</scope>
    <source>
        <strain evidence="12">SGP5-SGP5p</strain>
        <tissue evidence="12">Aerial part</tissue>
    </source>
</reference>
<dbReference type="FunFam" id="2.20.25.80:FF:000003">
    <property type="entry name" value="WRKY transcription factor 57"/>
    <property type="match status" value="1"/>
</dbReference>
<comment type="subcellular location">
    <subcellularLocation>
        <location evidence="1">Nucleus</location>
    </subcellularLocation>
</comment>
<accession>A0A9Q1JM25</accession>
<evidence type="ECO:0000256" key="7">
    <source>
        <dbReference type="ARBA" id="ARBA00023163"/>
    </source>
</evidence>
<feature type="compositionally biased region" description="Low complexity" evidence="10">
    <location>
        <begin position="107"/>
        <end position="124"/>
    </location>
</feature>
<evidence type="ECO:0000256" key="9">
    <source>
        <dbReference type="ARBA" id="ARBA00061157"/>
    </source>
</evidence>
<feature type="region of interest" description="Disordered" evidence="10">
    <location>
        <begin position="600"/>
        <end position="639"/>
    </location>
</feature>
<evidence type="ECO:0000256" key="8">
    <source>
        <dbReference type="ARBA" id="ARBA00023242"/>
    </source>
</evidence>
<name>A0A9Q1JM25_9CARY</name>
<dbReference type="GO" id="GO:0003700">
    <property type="term" value="F:DNA-binding transcription factor activity"/>
    <property type="evidence" value="ECO:0007669"/>
    <property type="project" value="InterPro"/>
</dbReference>
<dbReference type="InterPro" id="IPR044810">
    <property type="entry name" value="WRKY_plant"/>
</dbReference>
<feature type="compositionally biased region" description="Low complexity" evidence="10">
    <location>
        <begin position="137"/>
        <end position="151"/>
    </location>
</feature>
<dbReference type="FunFam" id="2.20.25.80:FF:000006">
    <property type="entry name" value="WRKY transcription factor"/>
    <property type="match status" value="1"/>
</dbReference>
<evidence type="ECO:0000256" key="5">
    <source>
        <dbReference type="ARBA" id="ARBA00023015"/>
    </source>
</evidence>
<dbReference type="InterPro" id="IPR003657">
    <property type="entry name" value="WRKY_dom"/>
</dbReference>
<feature type="compositionally biased region" description="Polar residues" evidence="10">
    <location>
        <begin position="410"/>
        <end position="419"/>
    </location>
</feature>
<dbReference type="PROSITE" id="PS50811">
    <property type="entry name" value="WRKY"/>
    <property type="match status" value="2"/>
</dbReference>
<evidence type="ECO:0000256" key="2">
    <source>
        <dbReference type="ARBA" id="ARBA00022723"/>
    </source>
</evidence>
<keyword evidence="8" id="KW-0539">Nucleus</keyword>
<keyword evidence="2" id="KW-0479">Metal-binding</keyword>
<dbReference type="GO" id="GO:0005634">
    <property type="term" value="C:nucleus"/>
    <property type="evidence" value="ECO:0007669"/>
    <property type="project" value="UniProtKB-SubCell"/>
</dbReference>
<evidence type="ECO:0000256" key="1">
    <source>
        <dbReference type="ARBA" id="ARBA00004123"/>
    </source>
</evidence>
<dbReference type="GO" id="GO:0046872">
    <property type="term" value="F:metal ion binding"/>
    <property type="evidence" value="ECO:0007669"/>
    <property type="project" value="UniProtKB-KW"/>
</dbReference>
<dbReference type="AlphaFoldDB" id="A0A9Q1JM25"/>
<dbReference type="InterPro" id="IPR036576">
    <property type="entry name" value="WRKY_dom_sf"/>
</dbReference>
<dbReference type="OrthoDB" id="2021103at2759"/>
<dbReference type="Gene3D" id="2.20.25.80">
    <property type="entry name" value="WRKY domain"/>
    <property type="match status" value="2"/>
</dbReference>
<dbReference type="EMBL" id="JAKOGI010001670">
    <property type="protein sequence ID" value="KAJ8424473.1"/>
    <property type="molecule type" value="Genomic_DNA"/>
</dbReference>
<evidence type="ECO:0000256" key="4">
    <source>
        <dbReference type="ARBA" id="ARBA00022833"/>
    </source>
</evidence>
<evidence type="ECO:0000256" key="6">
    <source>
        <dbReference type="ARBA" id="ARBA00023125"/>
    </source>
</evidence>
<sequence length="788" mass="85629">MGDSEDALDEWRDLVVSPKGLFSGFSREPCVTKSIADVFSDRKGIWGGDDDKEMENSVFDLGKKLDDCGQGWDSSIVEDDLDVPMAGGSILDTRAAKLGFNAPNTSSPPFSSSSPLPSPGSRSPYLITPASISPTGLLDSPPLLPNSQPSPTTGTFESPPEGGNNQMEIPASSAGTDKHNDGGTTTMIKANDAIPIACFRAVENEVSPGGLAQSLVAHVHGQSINTMPLPVNFEIPMQFPNEVAMKSHEIGSPHDEQLSDDITVDSNPTTLQPCHLTTLVCDQLQEKAEPSLEEDADTYNGLDSKHKGTYAPTGTVRTAEDGYNWRKYGQKQVKGSEYPRSYYKCTHPTCQVKKKVERSHDGQITEIIYKGGHNHPMPQPSRKSAFSSSLSFRETSDICDGSSSCVKAESESTWRNIQPGTKGGMPGSDWRTDGLDRASSTSVVTEVSDILSTNQEKPLWMLESAGSPEFSSTIAINEDDEEDTTTQGGCLLADDDDNKSDSKRRKKEACFYETTLGSRAVREPRVVIQIESDIDILDDGYRWRKYGQKVVKGNPNPRSYYKCTRPGCPVRKHVERASHNLKFVITTYEGKHNHEVPAARNSCHANSSSGGLPPPTSSTQPTLNLPRNPHLPKPESHVQDLPPHFGRKLECNSDFLGANFLGNFGGGASSSYQMKFPALPDAAPYGPFSLSNHHPTFPSNVVPGFADLSLPLPLGFPHSSNLAIANYTNPGRPLASVQPFMAGHHHEEPNSKLLRPKQEQGDDSFCDTGMHHIDHTMSSSSSIYSQIV</sequence>
<feature type="compositionally biased region" description="Low complexity" evidence="10">
    <location>
        <begin position="606"/>
        <end position="626"/>
    </location>
</feature>
<proteinExistence type="inferred from homology"/>
<dbReference type="SMART" id="SM00774">
    <property type="entry name" value="WRKY"/>
    <property type="match status" value="2"/>
</dbReference>
<dbReference type="GO" id="GO:0043565">
    <property type="term" value="F:sequence-specific DNA binding"/>
    <property type="evidence" value="ECO:0007669"/>
    <property type="project" value="InterPro"/>
</dbReference>
<comment type="similarity">
    <text evidence="9">Belongs to the WRKY group I family.</text>
</comment>
<keyword evidence="6" id="KW-0238">DNA-binding</keyword>
<organism evidence="12 13">
    <name type="scientific">Carnegiea gigantea</name>
    <dbReference type="NCBI Taxonomy" id="171969"/>
    <lineage>
        <taxon>Eukaryota</taxon>
        <taxon>Viridiplantae</taxon>
        <taxon>Streptophyta</taxon>
        <taxon>Embryophyta</taxon>
        <taxon>Tracheophyta</taxon>
        <taxon>Spermatophyta</taxon>
        <taxon>Magnoliopsida</taxon>
        <taxon>eudicotyledons</taxon>
        <taxon>Gunneridae</taxon>
        <taxon>Pentapetalae</taxon>
        <taxon>Caryophyllales</taxon>
        <taxon>Cactineae</taxon>
        <taxon>Cactaceae</taxon>
        <taxon>Cactoideae</taxon>
        <taxon>Echinocereeae</taxon>
        <taxon>Carnegiea</taxon>
    </lineage>
</organism>